<evidence type="ECO:0000313" key="3">
    <source>
        <dbReference type="Proteomes" id="UP000007819"/>
    </source>
</evidence>
<reference evidence="2" key="2">
    <citation type="submission" date="2022-06" db="UniProtKB">
        <authorList>
            <consortium name="EnsemblMetazoa"/>
        </authorList>
    </citation>
    <scope>IDENTIFICATION</scope>
</reference>
<name>A0A8R2D577_ACYPI</name>
<evidence type="ECO:0000256" key="1">
    <source>
        <dbReference type="SAM" id="SignalP"/>
    </source>
</evidence>
<dbReference type="RefSeq" id="XP_016662085.1">
    <property type="nucleotide sequence ID" value="XM_016806596.2"/>
</dbReference>
<proteinExistence type="predicted"/>
<dbReference type="Proteomes" id="UP000007819">
    <property type="component" value="Chromosome A2"/>
</dbReference>
<keyword evidence="1" id="KW-0732">Signal</keyword>
<dbReference type="EnsemblMetazoa" id="XM_016806596.2">
    <property type="protein sequence ID" value="XP_016662085.1"/>
    <property type="gene ID" value="LOC100573874"/>
</dbReference>
<evidence type="ECO:0000313" key="2">
    <source>
        <dbReference type="EnsemblMetazoa" id="XP_016662085.1"/>
    </source>
</evidence>
<dbReference type="OrthoDB" id="6585028at2759"/>
<organism evidence="2 3">
    <name type="scientific">Acyrthosiphon pisum</name>
    <name type="common">Pea aphid</name>
    <dbReference type="NCBI Taxonomy" id="7029"/>
    <lineage>
        <taxon>Eukaryota</taxon>
        <taxon>Metazoa</taxon>
        <taxon>Ecdysozoa</taxon>
        <taxon>Arthropoda</taxon>
        <taxon>Hexapoda</taxon>
        <taxon>Insecta</taxon>
        <taxon>Pterygota</taxon>
        <taxon>Neoptera</taxon>
        <taxon>Paraneoptera</taxon>
        <taxon>Hemiptera</taxon>
        <taxon>Sternorrhyncha</taxon>
        <taxon>Aphidomorpha</taxon>
        <taxon>Aphidoidea</taxon>
        <taxon>Aphididae</taxon>
        <taxon>Macrosiphini</taxon>
        <taxon>Acyrthosiphon</taxon>
    </lineage>
</organism>
<dbReference type="GeneID" id="100573874"/>
<feature type="chain" id="PRO_5035947228" evidence="1">
    <location>
        <begin position="23"/>
        <end position="156"/>
    </location>
</feature>
<feature type="signal peptide" evidence="1">
    <location>
        <begin position="1"/>
        <end position="22"/>
    </location>
</feature>
<dbReference type="AlphaFoldDB" id="A0A8R2D577"/>
<reference evidence="3" key="1">
    <citation type="submission" date="2010-06" db="EMBL/GenBank/DDBJ databases">
        <authorList>
            <person name="Jiang H."/>
            <person name="Abraham K."/>
            <person name="Ali S."/>
            <person name="Alsbrooks S.L."/>
            <person name="Anim B.N."/>
            <person name="Anosike U.S."/>
            <person name="Attaway T."/>
            <person name="Bandaranaike D.P."/>
            <person name="Battles P.K."/>
            <person name="Bell S.N."/>
            <person name="Bell A.V."/>
            <person name="Beltran B."/>
            <person name="Bickham C."/>
            <person name="Bustamante Y."/>
            <person name="Caleb T."/>
            <person name="Canada A."/>
            <person name="Cardenas V."/>
            <person name="Carter K."/>
            <person name="Chacko J."/>
            <person name="Chandrabose M.N."/>
            <person name="Chavez D."/>
            <person name="Chavez A."/>
            <person name="Chen L."/>
            <person name="Chu H.-S."/>
            <person name="Claassen K.J."/>
            <person name="Cockrell R."/>
            <person name="Collins M."/>
            <person name="Cooper J.A."/>
            <person name="Cree A."/>
            <person name="Curry S.M."/>
            <person name="Da Y."/>
            <person name="Dao M.D."/>
            <person name="Das B."/>
            <person name="Davila M.-L."/>
            <person name="Davy-Carroll L."/>
            <person name="Denson S."/>
            <person name="Dinh H."/>
            <person name="Ebong V.E."/>
            <person name="Edwards J.R."/>
            <person name="Egan A."/>
            <person name="El-Daye J."/>
            <person name="Escobedo L."/>
            <person name="Fernandez S."/>
            <person name="Fernando P.R."/>
            <person name="Flagg N."/>
            <person name="Forbes L.D."/>
            <person name="Fowler R.G."/>
            <person name="Fu Q."/>
            <person name="Gabisi R.A."/>
            <person name="Ganer J."/>
            <person name="Garbino Pronczuk A."/>
            <person name="Garcia R.M."/>
            <person name="Garner T."/>
            <person name="Garrett T.E."/>
            <person name="Gonzalez D.A."/>
            <person name="Hamid H."/>
            <person name="Hawkins E.S."/>
            <person name="Hirani K."/>
            <person name="Hogues M.E."/>
            <person name="Hollins B."/>
            <person name="Hsiao C.-H."/>
            <person name="Jabil R."/>
            <person name="James M.L."/>
            <person name="Jhangiani S.N."/>
            <person name="Johnson B."/>
            <person name="Johnson Q."/>
            <person name="Joshi V."/>
            <person name="Kalu J.B."/>
            <person name="Kam C."/>
            <person name="Kashfia A."/>
            <person name="Keebler J."/>
            <person name="Kisamo H."/>
            <person name="Kovar C.L."/>
            <person name="Lago L.A."/>
            <person name="Lai C.-Y."/>
            <person name="Laidlaw J."/>
            <person name="Lara F."/>
            <person name="Le T.-K."/>
            <person name="Lee S.L."/>
            <person name="Legall F.H."/>
            <person name="Lemon S.J."/>
            <person name="Lewis L.R."/>
            <person name="Li B."/>
            <person name="Liu Y."/>
            <person name="Liu Y.-S."/>
            <person name="Lopez J."/>
            <person name="Lozado R.J."/>
            <person name="Lu J."/>
            <person name="Madu R.C."/>
            <person name="Maheshwari M."/>
            <person name="Maheshwari R."/>
            <person name="Malloy K."/>
            <person name="Martinez E."/>
            <person name="Mathew T."/>
            <person name="Mercado I.C."/>
            <person name="Mercado C."/>
            <person name="Meyer B."/>
            <person name="Montgomery K."/>
            <person name="Morgan M.B."/>
            <person name="Munidasa M."/>
            <person name="Nazareth L.V."/>
            <person name="Nelson J."/>
            <person name="Ng B.M."/>
            <person name="Nguyen N.B."/>
            <person name="Nguyen P.Q."/>
            <person name="Nguyen T."/>
            <person name="Obregon M."/>
            <person name="Okwuonu G.O."/>
            <person name="Onwere C.G."/>
            <person name="Orozco G."/>
            <person name="Parra A."/>
            <person name="Patel S."/>
            <person name="Patil S."/>
            <person name="Perez A."/>
            <person name="Perez Y."/>
            <person name="Pham C."/>
            <person name="Primus E.L."/>
            <person name="Pu L.-L."/>
            <person name="Puazo M."/>
            <person name="Qin X."/>
            <person name="Quiroz J.B."/>
            <person name="Reese J."/>
            <person name="Richards S."/>
            <person name="Rives C.M."/>
            <person name="Robberts R."/>
            <person name="Ruiz S.J."/>
            <person name="Ruiz M.J."/>
            <person name="Santibanez J."/>
            <person name="Schneider B.W."/>
            <person name="Sisson I."/>
            <person name="Smith M."/>
            <person name="Sodergren E."/>
            <person name="Song X.-Z."/>
            <person name="Song B.B."/>
            <person name="Summersgill H."/>
            <person name="Thelus R."/>
            <person name="Thornton R.D."/>
            <person name="Trejos Z.Y."/>
            <person name="Usmani K."/>
            <person name="Vattathil S."/>
            <person name="Villasana D."/>
            <person name="Walker D.L."/>
            <person name="Wang S."/>
            <person name="Wang K."/>
            <person name="White C.S."/>
            <person name="Williams A.C."/>
            <person name="Williamson J."/>
            <person name="Wilson K."/>
            <person name="Woghiren I.O."/>
            <person name="Woodworth J.R."/>
            <person name="Worley K.C."/>
            <person name="Wright R.A."/>
            <person name="Wu W."/>
            <person name="Young L."/>
            <person name="Zhang L."/>
            <person name="Zhang J."/>
            <person name="Zhu Y."/>
            <person name="Muzny D.M."/>
            <person name="Weinstock G."/>
            <person name="Gibbs R.A."/>
        </authorList>
    </citation>
    <scope>NUCLEOTIDE SEQUENCE [LARGE SCALE GENOMIC DNA]</scope>
    <source>
        <strain evidence="3">LSR1</strain>
    </source>
</reference>
<sequence length="156" mass="17650">MKPFGVCFLFTSYLTVIIVTESVQEKNVQQYSDTFLKDLPREFYSIIYYCRPPLITDDGVVERTCKITFSADIPQSAKARARAASNIIAKRGNQFKNFMLGKDTSKDVGSRVQKGSYIPVKSSGKRDDSTSTAYGIYTGPSEMDIFQKWLSSFYLQ</sequence>
<keyword evidence="3" id="KW-1185">Reference proteome</keyword>
<accession>A0A8R2D577</accession>
<protein>
    <submittedName>
        <fullName evidence="2">Uncharacterized protein</fullName>
    </submittedName>
</protein>